<keyword evidence="3" id="KW-1185">Reference proteome</keyword>
<keyword evidence="1" id="KW-0732">Signal</keyword>
<sequence>MRRIAAFRLVSAAIAIALLIGETKNSNAQNLSPTPGTPQMITNQRAITVVGQGLGVAPADTAKIEFRLGNRAPTDQPTQATVASADGNLALPVEVALKPVVDALVAIKVPLRNIQLQSSSLDNPKLVVQVNKPTRDRVQEVVKVVTKALSSDNNLFIQGIGAEYGVKNCVPLERTARRAALRDALTQAQIIAFDLGVKVGDILFVTVYPSFGSPASSSCGSKVGVPVSSIFSVSESMPPYDPSANPEVKLRMQVSITYGIE</sequence>
<evidence type="ECO:0000313" key="2">
    <source>
        <dbReference type="EMBL" id="GET36455.1"/>
    </source>
</evidence>
<evidence type="ECO:0000256" key="1">
    <source>
        <dbReference type="SAM" id="SignalP"/>
    </source>
</evidence>
<dbReference type="Proteomes" id="UP001050975">
    <property type="component" value="Unassembled WGS sequence"/>
</dbReference>
<comment type="caution">
    <text evidence="2">The sequence shown here is derived from an EMBL/GenBank/DDBJ whole genome shotgun (WGS) entry which is preliminary data.</text>
</comment>
<feature type="chain" id="PRO_5043730233" description="DUF541 domain-containing protein" evidence="1">
    <location>
        <begin position="29"/>
        <end position="261"/>
    </location>
</feature>
<protein>
    <recommendedName>
        <fullName evidence="4">DUF541 domain-containing protein</fullName>
    </recommendedName>
</protein>
<name>A0AAV3X3T6_9CYAN</name>
<dbReference type="RefSeq" id="WP_226576048.1">
    <property type="nucleotide sequence ID" value="NZ_BLAY01000013.1"/>
</dbReference>
<evidence type="ECO:0008006" key="4">
    <source>
        <dbReference type="Google" id="ProtNLM"/>
    </source>
</evidence>
<dbReference type="EMBL" id="BLAY01000013">
    <property type="protein sequence ID" value="GET36455.1"/>
    <property type="molecule type" value="Genomic_DNA"/>
</dbReference>
<organism evidence="2 3">
    <name type="scientific">Microseira wollei NIES-4236</name>
    <dbReference type="NCBI Taxonomy" id="2530354"/>
    <lineage>
        <taxon>Bacteria</taxon>
        <taxon>Bacillati</taxon>
        <taxon>Cyanobacteriota</taxon>
        <taxon>Cyanophyceae</taxon>
        <taxon>Oscillatoriophycideae</taxon>
        <taxon>Aerosakkonematales</taxon>
        <taxon>Aerosakkonemataceae</taxon>
        <taxon>Microseira</taxon>
    </lineage>
</organism>
<evidence type="ECO:0000313" key="3">
    <source>
        <dbReference type="Proteomes" id="UP001050975"/>
    </source>
</evidence>
<dbReference type="AlphaFoldDB" id="A0AAV3X3T6"/>
<reference evidence="2" key="1">
    <citation type="submission" date="2019-10" db="EMBL/GenBank/DDBJ databases">
        <title>Draft genome sequece of Microseira wollei NIES-4236.</title>
        <authorList>
            <person name="Yamaguchi H."/>
            <person name="Suzuki S."/>
            <person name="Kawachi M."/>
        </authorList>
    </citation>
    <scope>NUCLEOTIDE SEQUENCE</scope>
    <source>
        <strain evidence="2">NIES-4236</strain>
    </source>
</reference>
<dbReference type="Gene3D" id="3.30.110.170">
    <property type="entry name" value="Protein of unknown function (DUF541), domain 1"/>
    <property type="match status" value="1"/>
</dbReference>
<accession>A0AAV3X3T6</accession>
<proteinExistence type="predicted"/>
<dbReference type="Pfam" id="PF04402">
    <property type="entry name" value="SIMPL"/>
    <property type="match status" value="1"/>
</dbReference>
<feature type="signal peptide" evidence="1">
    <location>
        <begin position="1"/>
        <end position="28"/>
    </location>
</feature>
<dbReference type="InterPro" id="IPR007497">
    <property type="entry name" value="SIMPL/DUF541"/>
</dbReference>
<gene>
    <name evidence="2" type="ORF">MiSe_12060</name>
</gene>